<dbReference type="GO" id="GO:0009279">
    <property type="term" value="C:cell outer membrane"/>
    <property type="evidence" value="ECO:0007669"/>
    <property type="project" value="UniProtKB-SubCell"/>
</dbReference>
<feature type="domain" description="RagB/SusD" evidence="6">
    <location>
        <begin position="334"/>
        <end position="482"/>
    </location>
</feature>
<evidence type="ECO:0000313" key="8">
    <source>
        <dbReference type="EMBL" id="WEK35933.1"/>
    </source>
</evidence>
<evidence type="ECO:0000256" key="3">
    <source>
        <dbReference type="ARBA" id="ARBA00022729"/>
    </source>
</evidence>
<name>A0AAJ5WST8_9BACT</name>
<evidence type="ECO:0000259" key="6">
    <source>
        <dbReference type="Pfam" id="PF07980"/>
    </source>
</evidence>
<comment type="subcellular location">
    <subcellularLocation>
        <location evidence="1">Cell outer membrane</location>
    </subcellularLocation>
</comment>
<dbReference type="Gene3D" id="1.25.40.900">
    <property type="match status" value="1"/>
</dbReference>
<dbReference type="PROSITE" id="PS51257">
    <property type="entry name" value="PROKAR_LIPOPROTEIN"/>
    <property type="match status" value="1"/>
</dbReference>
<evidence type="ECO:0000313" key="9">
    <source>
        <dbReference type="Proteomes" id="UP001220610"/>
    </source>
</evidence>
<dbReference type="Gene3D" id="2.20.20.130">
    <property type="match status" value="1"/>
</dbReference>
<evidence type="ECO:0000256" key="2">
    <source>
        <dbReference type="ARBA" id="ARBA00006275"/>
    </source>
</evidence>
<dbReference type="InterPro" id="IPR011990">
    <property type="entry name" value="TPR-like_helical_dom_sf"/>
</dbReference>
<keyword evidence="4" id="KW-0472">Membrane</keyword>
<evidence type="ECO:0000256" key="4">
    <source>
        <dbReference type="ARBA" id="ARBA00023136"/>
    </source>
</evidence>
<dbReference type="Pfam" id="PF14322">
    <property type="entry name" value="SusD-like_3"/>
    <property type="match status" value="1"/>
</dbReference>
<dbReference type="Gene3D" id="1.25.40.390">
    <property type="match status" value="1"/>
</dbReference>
<protein>
    <submittedName>
        <fullName evidence="8">RagB/SusD family nutrient uptake outer membrane protein</fullName>
    </submittedName>
</protein>
<dbReference type="Pfam" id="PF07980">
    <property type="entry name" value="SusD_RagB"/>
    <property type="match status" value="1"/>
</dbReference>
<dbReference type="Proteomes" id="UP001220610">
    <property type="component" value="Chromosome"/>
</dbReference>
<keyword evidence="3" id="KW-0732">Signal</keyword>
<organism evidence="8 9">
    <name type="scientific">Candidatus Pseudobacter hemicellulosilyticus</name>
    <dbReference type="NCBI Taxonomy" id="3121375"/>
    <lineage>
        <taxon>Bacteria</taxon>
        <taxon>Pseudomonadati</taxon>
        <taxon>Bacteroidota</taxon>
        <taxon>Chitinophagia</taxon>
        <taxon>Chitinophagales</taxon>
        <taxon>Chitinophagaceae</taxon>
        <taxon>Pseudobacter</taxon>
    </lineage>
</organism>
<dbReference type="InterPro" id="IPR012944">
    <property type="entry name" value="SusD_RagB_dom"/>
</dbReference>
<gene>
    <name evidence="8" type="ORF">P0Y53_00345</name>
</gene>
<feature type="domain" description="SusD-like N-terminal" evidence="7">
    <location>
        <begin position="89"/>
        <end position="237"/>
    </location>
</feature>
<reference evidence="8" key="1">
    <citation type="submission" date="2023-03" db="EMBL/GenBank/DDBJ databases">
        <title>Andean soil-derived lignocellulolytic bacterial consortium as a source of novel taxa and putative plastic-active enzymes.</title>
        <authorList>
            <person name="Diaz-Garcia L."/>
            <person name="Chuvochina M."/>
            <person name="Feuerriegel G."/>
            <person name="Bunk B."/>
            <person name="Sproer C."/>
            <person name="Streit W.R."/>
            <person name="Rodriguez L.M."/>
            <person name="Overmann J."/>
            <person name="Jimenez D.J."/>
        </authorList>
    </citation>
    <scope>NUCLEOTIDE SEQUENCE</scope>
    <source>
        <strain evidence="8">MAG 7</strain>
    </source>
</reference>
<comment type="similarity">
    <text evidence="2">Belongs to the SusD family.</text>
</comment>
<accession>A0AAJ5WST8</accession>
<keyword evidence="5" id="KW-0998">Cell outer membrane</keyword>
<dbReference type="EMBL" id="CP119311">
    <property type="protein sequence ID" value="WEK35933.1"/>
    <property type="molecule type" value="Genomic_DNA"/>
</dbReference>
<evidence type="ECO:0000256" key="1">
    <source>
        <dbReference type="ARBA" id="ARBA00004442"/>
    </source>
</evidence>
<sequence length="482" mass="54018">MSIINKILFGAMLVTAVTGCQKVLDIKPESDLDGADRFKTIEDHQYALLGAYGRFQSTNYYGSFDGSSNAFVTLPDMMAEDLVETGESLGNAYVFSSWTYESDEVQVENTWLAAYRIINQINLTLRGIDTFASADPDQVAAIKGQALAIRAMVHFDVLRYWANDYDRNSLEPGVPYMTVYNYEQKPARGTVKQTYDGIEKDLLDAKDLLAGLAINDDGDRAYMDEFAVDAILARVYLYSGQMDKAIDAATAVIDEFPLATRASFPGIWTDANVDEVVWSMAFDAGQGTPATNTYAPDVNRSQFRPSNAFMSLFDRDNDIRGQVYFDLRANRNGTNRWVQTKYLAKSSRLKKPDGVVNFKALRVGEMYLIRAEANVKSGTPDQAAAMDDLNTLRHARINGYTDENLTGVALTNAIEVERRKELFLEGHRFFDVKRKGQNNRRIDRGCTDSDCVLEPTAREWAWPIPQPEIDANPNILPQNDGY</sequence>
<dbReference type="SUPFAM" id="SSF48452">
    <property type="entry name" value="TPR-like"/>
    <property type="match status" value="1"/>
</dbReference>
<evidence type="ECO:0000256" key="5">
    <source>
        <dbReference type="ARBA" id="ARBA00023237"/>
    </source>
</evidence>
<dbReference type="InterPro" id="IPR033985">
    <property type="entry name" value="SusD-like_N"/>
</dbReference>
<dbReference type="AlphaFoldDB" id="A0AAJ5WST8"/>
<evidence type="ECO:0000259" key="7">
    <source>
        <dbReference type="Pfam" id="PF14322"/>
    </source>
</evidence>
<proteinExistence type="inferred from homology"/>